<reference evidence="3" key="2">
    <citation type="submission" date="2015-07" db="EMBL/GenBank/DDBJ databases">
        <title>The genome sequence of Plasmodium falciparum RAJ116.</title>
        <authorList>
            <consortium name="The Broad Institute Genome Sequencing Platform"/>
            <person name="Volkman S.K."/>
            <person name="Neafsey D.E."/>
            <person name="Dash A.P."/>
            <person name="Chitnis C.E."/>
            <person name="Hartl D.L."/>
            <person name="Young S.K."/>
            <person name="Kodira C.D."/>
            <person name="Zeng Q."/>
            <person name="Koehrsen M."/>
            <person name="Godfrey P."/>
            <person name="Alvarado L."/>
            <person name="Berlin A."/>
            <person name="Borenstein D."/>
            <person name="Chen Z."/>
            <person name="Engels R."/>
            <person name="Freedman E."/>
            <person name="Gellesch M."/>
            <person name="Goldberg J."/>
            <person name="Griggs A."/>
            <person name="Gujja S."/>
            <person name="Heiman D."/>
            <person name="Hepburn T."/>
            <person name="Howarth C."/>
            <person name="Jen D."/>
            <person name="Larson L."/>
            <person name="Lewis B."/>
            <person name="Mehta T."/>
            <person name="Park D."/>
            <person name="Pearson M."/>
            <person name="Roberts A."/>
            <person name="Saif S."/>
            <person name="Shea T."/>
            <person name="Shenoy N."/>
            <person name="Sisk P."/>
            <person name="Stolte C."/>
            <person name="Sykes S."/>
            <person name="Walk T."/>
            <person name="White J."/>
            <person name="Yandava C."/>
            <person name="Wirth D.F."/>
            <person name="Nusbaum C."/>
            <person name="Birren B."/>
        </authorList>
    </citation>
    <scope>NUCLEOTIDE SEQUENCE [LARGE SCALE GENOMIC DNA]</scope>
    <source>
        <strain evidence="3">RAJ116</strain>
    </source>
</reference>
<dbReference type="Proteomes" id="UP000054566">
    <property type="component" value="Unassembled WGS sequence"/>
</dbReference>
<feature type="region of interest" description="Disordered" evidence="1">
    <location>
        <begin position="49"/>
        <end position="71"/>
    </location>
</feature>
<protein>
    <submittedName>
        <fullName evidence="2">Uncharacterized protein</fullName>
    </submittedName>
</protein>
<evidence type="ECO:0000256" key="1">
    <source>
        <dbReference type="SAM" id="MobiDB-lite"/>
    </source>
</evidence>
<evidence type="ECO:0000313" key="3">
    <source>
        <dbReference type="Proteomes" id="UP000054566"/>
    </source>
</evidence>
<sequence>MPGNEQGVIPNNIQNKQHGTSIYPAIEYPTTKYPAIEYPGSEMNNGKTGTTNSGIYNKAHGSSNDYNASNSQDKTINLHIDENNSNNSYQPYDSIILIIILNSNNNSNNNIY</sequence>
<organism evidence="2 3">
    <name type="scientific">Plasmodium falciparum RAJ116</name>
    <dbReference type="NCBI Taxonomy" id="580058"/>
    <lineage>
        <taxon>Eukaryota</taxon>
        <taxon>Sar</taxon>
        <taxon>Alveolata</taxon>
        <taxon>Apicomplexa</taxon>
        <taxon>Aconoidasida</taxon>
        <taxon>Haemosporida</taxon>
        <taxon>Plasmodiidae</taxon>
        <taxon>Plasmodium</taxon>
        <taxon>Plasmodium (Laverania)</taxon>
    </lineage>
</organism>
<evidence type="ECO:0000313" key="2">
    <source>
        <dbReference type="EMBL" id="KNC35187.1"/>
    </source>
</evidence>
<proteinExistence type="predicted"/>
<accession>A0A0L0CSI9</accession>
<dbReference type="EMBL" id="GG663781">
    <property type="protein sequence ID" value="KNC35187.1"/>
    <property type="molecule type" value="Genomic_DNA"/>
</dbReference>
<reference evidence="3" key="1">
    <citation type="submission" date="2015-07" db="EMBL/GenBank/DDBJ databases">
        <title>Annotation of Plasmodium falciparum RAJ116.</title>
        <authorList>
            <consortium name="The Broad Institute Genome Sequencing Platform"/>
            <person name="Volkman S.K."/>
            <person name="Neafsey D.E."/>
            <person name="Dash A.P."/>
            <person name="Chitnis C.E."/>
            <person name="Hartl D.L."/>
            <person name="Young S.K."/>
            <person name="Zeng Q."/>
            <person name="Koehrsen M."/>
            <person name="Alvarado L."/>
            <person name="Berlin A."/>
            <person name="Borenstein D."/>
            <person name="Chapman S.B."/>
            <person name="Chen Z."/>
            <person name="Engels R."/>
            <person name="Freedman E."/>
            <person name="Gellesch M."/>
            <person name="Goldberg J."/>
            <person name="Griggs A."/>
            <person name="Gujja S."/>
            <person name="Heilman E.R."/>
            <person name="Heiman D.I."/>
            <person name="Howarth C."/>
            <person name="Jen D."/>
            <person name="Larson L."/>
            <person name="Mehta T."/>
            <person name="Neiman D."/>
            <person name="Park D."/>
            <person name="Pearson M."/>
            <person name="Roberts A."/>
            <person name="Saif S."/>
            <person name="Shea T."/>
            <person name="Shenoy N."/>
            <person name="Sisk P."/>
            <person name="Stolte C."/>
            <person name="Sykes S."/>
            <person name="Walk T."/>
            <person name="White J."/>
            <person name="Yandava C."/>
            <person name="Haas B."/>
            <person name="Henn M.R."/>
            <person name="Nusbaum C."/>
            <person name="Birren B."/>
        </authorList>
    </citation>
    <scope>NUCLEOTIDE SEQUENCE [LARGE SCALE GENOMIC DNA]</scope>
    <source>
        <strain evidence="3">RAJ116</strain>
    </source>
</reference>
<name>A0A0L0CSI9_PLAFA</name>
<dbReference type="AlphaFoldDB" id="A0A0L0CSI9"/>
<gene>
    <name evidence="2" type="ORF">PFLG_00135</name>
</gene>